<evidence type="ECO:0000259" key="4">
    <source>
        <dbReference type="Pfam" id="PF14689"/>
    </source>
</evidence>
<dbReference type="InterPro" id="IPR039506">
    <property type="entry name" value="SPOB_a"/>
</dbReference>
<dbReference type="SUPFAM" id="SSF55890">
    <property type="entry name" value="Sporulation response regulatory protein Spo0B"/>
    <property type="match status" value="1"/>
</dbReference>
<keyword evidence="2" id="KW-0808">Transferase</keyword>
<dbReference type="AlphaFoldDB" id="A0A1M4SS63"/>
<keyword evidence="6" id="KW-1185">Reference proteome</keyword>
<protein>
    <submittedName>
        <fullName evidence="5">Sensor_kinase_SpoOB-type, alpha-helical domain</fullName>
    </submittedName>
</protein>
<dbReference type="STRING" id="1121256.SAMN02746089_00113"/>
<name>A0A1M4SS63_9THEO</name>
<keyword evidence="3 5" id="KW-0418">Kinase</keyword>
<accession>A0A1M4SS63</accession>
<dbReference type="GO" id="GO:0000155">
    <property type="term" value="F:phosphorelay sensor kinase activity"/>
    <property type="evidence" value="ECO:0007669"/>
    <property type="project" value="InterPro"/>
</dbReference>
<feature type="domain" description="SpoOB alpha-helical" evidence="4">
    <location>
        <begin position="13"/>
        <end position="63"/>
    </location>
</feature>
<dbReference type="InterPro" id="IPR016120">
    <property type="entry name" value="Sig_transdc_His_kin_SpoOB"/>
</dbReference>
<evidence type="ECO:0000256" key="2">
    <source>
        <dbReference type="ARBA" id="ARBA00022679"/>
    </source>
</evidence>
<dbReference type="Pfam" id="PF14689">
    <property type="entry name" value="SPOB_a"/>
    <property type="match status" value="1"/>
</dbReference>
<organism evidence="5 6">
    <name type="scientific">Caldanaerobius fijiensis DSM 17918</name>
    <dbReference type="NCBI Taxonomy" id="1121256"/>
    <lineage>
        <taxon>Bacteria</taxon>
        <taxon>Bacillati</taxon>
        <taxon>Bacillota</taxon>
        <taxon>Clostridia</taxon>
        <taxon>Thermoanaerobacterales</taxon>
        <taxon>Thermoanaerobacteraceae</taxon>
        <taxon>Caldanaerobius</taxon>
    </lineage>
</organism>
<reference evidence="5 6" key="1">
    <citation type="submission" date="2016-11" db="EMBL/GenBank/DDBJ databases">
        <authorList>
            <person name="Jaros S."/>
            <person name="Januszkiewicz K."/>
            <person name="Wedrychowicz H."/>
        </authorList>
    </citation>
    <scope>NUCLEOTIDE SEQUENCE [LARGE SCALE GENOMIC DNA]</scope>
    <source>
        <strain evidence="5 6">DSM 17918</strain>
    </source>
</reference>
<proteinExistence type="predicted"/>
<evidence type="ECO:0000256" key="1">
    <source>
        <dbReference type="ARBA" id="ARBA00022553"/>
    </source>
</evidence>
<gene>
    <name evidence="5" type="ORF">SAMN02746089_00113</name>
</gene>
<dbReference type="Proteomes" id="UP000184088">
    <property type="component" value="Unassembled WGS sequence"/>
</dbReference>
<keyword evidence="1" id="KW-0597">Phosphoprotein</keyword>
<dbReference type="Gene3D" id="1.10.287.130">
    <property type="match status" value="1"/>
</dbReference>
<evidence type="ECO:0000313" key="6">
    <source>
        <dbReference type="Proteomes" id="UP000184088"/>
    </source>
</evidence>
<evidence type="ECO:0000313" key="5">
    <source>
        <dbReference type="EMBL" id="SHE35026.1"/>
    </source>
</evidence>
<evidence type="ECO:0000256" key="3">
    <source>
        <dbReference type="ARBA" id="ARBA00022777"/>
    </source>
</evidence>
<sequence length="136" mass="16034">MDGSEEVSVLDDEEMIRIYRQQRHDFLNYIQIILGYLQIDQKDRAIDYIHKIIDEINEERSIFLLNTQSIIRLLKLKYELKRRGINLSIKIDDIVEDIDVDAVSIKAIEDYSPDVQLHIKQGKNGIEYILSRKEGD</sequence>
<dbReference type="EMBL" id="FQVH01000001">
    <property type="protein sequence ID" value="SHE35026.1"/>
    <property type="molecule type" value="Genomic_DNA"/>
</dbReference>